<evidence type="ECO:0000256" key="1">
    <source>
        <dbReference type="SAM" id="MobiDB-lite"/>
    </source>
</evidence>
<evidence type="ECO:0000313" key="3">
    <source>
        <dbReference type="Proteomes" id="UP000242519"/>
    </source>
</evidence>
<organism evidence="2 3">
    <name type="scientific">Diplocarpon coronariae</name>
    <dbReference type="NCBI Taxonomy" id="2795749"/>
    <lineage>
        <taxon>Eukaryota</taxon>
        <taxon>Fungi</taxon>
        <taxon>Dikarya</taxon>
        <taxon>Ascomycota</taxon>
        <taxon>Pezizomycotina</taxon>
        <taxon>Leotiomycetes</taxon>
        <taxon>Helotiales</taxon>
        <taxon>Drepanopezizaceae</taxon>
        <taxon>Diplocarpon</taxon>
    </lineage>
</organism>
<reference evidence="2 3" key="1">
    <citation type="submission" date="2017-04" db="EMBL/GenBank/DDBJ databases">
        <title>Draft genome sequence of Marssonina coronaria NL1: causal agent of apple blotch.</title>
        <authorList>
            <person name="Cheng Q."/>
        </authorList>
    </citation>
    <scope>NUCLEOTIDE SEQUENCE [LARGE SCALE GENOMIC DNA]</scope>
    <source>
        <strain evidence="2 3">NL1</strain>
    </source>
</reference>
<accession>A0A218Z8M9</accession>
<feature type="region of interest" description="Disordered" evidence="1">
    <location>
        <begin position="1"/>
        <end position="29"/>
    </location>
</feature>
<name>A0A218Z8M9_9HELO</name>
<proteinExistence type="predicted"/>
<dbReference type="EMBL" id="MZNU01000136">
    <property type="protein sequence ID" value="OWP04054.1"/>
    <property type="molecule type" value="Genomic_DNA"/>
</dbReference>
<evidence type="ECO:0000313" key="2">
    <source>
        <dbReference type="EMBL" id="OWP04054.1"/>
    </source>
</evidence>
<comment type="caution">
    <text evidence="2">The sequence shown here is derived from an EMBL/GenBank/DDBJ whole genome shotgun (WGS) entry which is preliminary data.</text>
</comment>
<keyword evidence="3" id="KW-1185">Reference proteome</keyword>
<sequence>MDRSLGPIRSWPRAARTQSTALRSMATDRDRGALVHSALLRQDSTRERERVAIVASGASGRAPRNPSSPLRPHGVCARALAADSWHVGVSISGMVREQLIDLEGLDTRGKVIRGDAGGVEGL</sequence>
<dbReference type="Proteomes" id="UP000242519">
    <property type="component" value="Unassembled WGS sequence"/>
</dbReference>
<gene>
    <name evidence="2" type="ORF">B2J93_2062</name>
</gene>
<dbReference type="InParanoid" id="A0A218Z8M9"/>
<protein>
    <submittedName>
        <fullName evidence="2">Uncharacterized protein</fullName>
    </submittedName>
</protein>
<dbReference type="AlphaFoldDB" id="A0A218Z8M9"/>